<dbReference type="EMBL" id="AFCE01000109">
    <property type="protein sequence ID" value="EGL83369.1"/>
    <property type="molecule type" value="Genomic_DNA"/>
</dbReference>
<dbReference type="GO" id="GO:0008757">
    <property type="term" value="F:S-adenosylmethionine-dependent methyltransferase activity"/>
    <property type="evidence" value="ECO:0007669"/>
    <property type="project" value="InterPro"/>
</dbReference>
<evidence type="ECO:0000259" key="4">
    <source>
        <dbReference type="Pfam" id="PF08241"/>
    </source>
</evidence>
<name>F5L5L3_CALTT</name>
<gene>
    <name evidence="5" type="ORF">CathTA2_1076</name>
</gene>
<dbReference type="Gene3D" id="3.40.50.150">
    <property type="entry name" value="Vaccinia Virus protein VP39"/>
    <property type="match status" value="1"/>
</dbReference>
<dbReference type="SUPFAM" id="SSF53335">
    <property type="entry name" value="S-adenosyl-L-methionine-dependent methyltransferases"/>
    <property type="match status" value="1"/>
</dbReference>
<dbReference type="AlphaFoldDB" id="F5L5L3"/>
<evidence type="ECO:0000313" key="5">
    <source>
        <dbReference type="EMBL" id="EGL83369.1"/>
    </source>
</evidence>
<keyword evidence="3 5" id="KW-0808">Transferase</keyword>
<dbReference type="Pfam" id="PF08241">
    <property type="entry name" value="Methyltransf_11"/>
    <property type="match status" value="1"/>
</dbReference>
<accession>F5L5L3</accession>
<dbReference type="CDD" id="cd02440">
    <property type="entry name" value="AdoMet_MTases"/>
    <property type="match status" value="1"/>
</dbReference>
<protein>
    <submittedName>
        <fullName evidence="5">Methyltransferase type 11</fullName>
    </submittedName>
</protein>
<dbReference type="GO" id="GO:0032259">
    <property type="term" value="P:methylation"/>
    <property type="evidence" value="ECO:0007669"/>
    <property type="project" value="UniProtKB-KW"/>
</dbReference>
<dbReference type="InterPro" id="IPR051052">
    <property type="entry name" value="Diverse_substrate_MTase"/>
</dbReference>
<dbReference type="PANTHER" id="PTHR44942:SF4">
    <property type="entry name" value="METHYLTRANSFERASE TYPE 11 DOMAIN-CONTAINING PROTEIN"/>
    <property type="match status" value="1"/>
</dbReference>
<reference evidence="5 6" key="1">
    <citation type="journal article" date="2011" name="J. Bacteriol.">
        <title>Draft genome sequence of the thermoalkaliphilic Caldalkalibacillus thermarum strain TA2.A1.</title>
        <authorList>
            <person name="Kalamorz F."/>
            <person name="Keis S."/>
            <person name="McMillan D.G."/>
            <person name="Olsson K."/>
            <person name="Stanton J.A."/>
            <person name="Stockwell P."/>
            <person name="Black M.A."/>
            <person name="Klingeman D.M."/>
            <person name="Land M.L."/>
            <person name="Han C.S."/>
            <person name="Martin S.L."/>
            <person name="Becher S.A."/>
            <person name="Peddie C.J."/>
            <person name="Morgan H.W."/>
            <person name="Matthies D."/>
            <person name="Preiss L."/>
            <person name="Meier T."/>
            <person name="Brown S.D."/>
            <person name="Cook G.M."/>
        </authorList>
    </citation>
    <scope>NUCLEOTIDE SEQUENCE [LARGE SCALE GENOMIC DNA]</scope>
    <source>
        <strain evidence="5 6">TA2.A1</strain>
    </source>
</reference>
<evidence type="ECO:0000256" key="3">
    <source>
        <dbReference type="ARBA" id="ARBA00022679"/>
    </source>
</evidence>
<sequence>MVINVKKIDHVQICIPGRVEEGKRDVQNQFGRSAEAYVTSDIHAKGRDLAKLVEIAAVTPQDVVLDVGTGGGHVANALAPLAAKVIAMDLTPEMLEAAQRFISANGYQNVDYVQGDAEQMPFGPETFDVVACRIAAHHFPNVQKFINEVFRVLRPSGRFLLVDNVAAEDDEIDQFYNEIEKRRDYSHVRAWKKSEWVRMLEENGLVIEECYRFAKTFAFEEWCSRMNLPEEDKRELAAFIVRAPAPVRQKLKVTAEGDRVTSFEGEAVLIKAVKLS</sequence>
<dbReference type="PANTHER" id="PTHR44942">
    <property type="entry name" value="METHYLTRANSF_11 DOMAIN-CONTAINING PROTEIN"/>
    <property type="match status" value="1"/>
</dbReference>
<dbReference type="eggNOG" id="COG2226">
    <property type="taxonomic scope" value="Bacteria"/>
</dbReference>
<evidence type="ECO:0000313" key="6">
    <source>
        <dbReference type="Proteomes" id="UP000010716"/>
    </source>
</evidence>
<proteinExistence type="inferred from homology"/>
<evidence type="ECO:0000256" key="2">
    <source>
        <dbReference type="ARBA" id="ARBA00022603"/>
    </source>
</evidence>
<dbReference type="InterPro" id="IPR013216">
    <property type="entry name" value="Methyltransf_11"/>
</dbReference>
<comment type="caution">
    <text evidence="5">The sequence shown here is derived from an EMBL/GenBank/DDBJ whole genome shotgun (WGS) entry which is preliminary data.</text>
</comment>
<dbReference type="Proteomes" id="UP000010716">
    <property type="component" value="Unassembled WGS sequence"/>
</dbReference>
<organism evidence="5 6">
    <name type="scientific">Caldalkalibacillus thermarum (strain TA2.A1)</name>
    <dbReference type="NCBI Taxonomy" id="986075"/>
    <lineage>
        <taxon>Bacteria</taxon>
        <taxon>Bacillati</taxon>
        <taxon>Bacillota</taxon>
        <taxon>Bacilli</taxon>
        <taxon>Bacillales</taxon>
        <taxon>Bacillaceae</taxon>
        <taxon>Caldalkalibacillus</taxon>
    </lineage>
</organism>
<dbReference type="InterPro" id="IPR029063">
    <property type="entry name" value="SAM-dependent_MTases_sf"/>
</dbReference>
<comment type="similarity">
    <text evidence="1">Belongs to the methyltransferase superfamily.</text>
</comment>
<keyword evidence="2 5" id="KW-0489">Methyltransferase</keyword>
<feature type="domain" description="Methyltransferase type 11" evidence="4">
    <location>
        <begin position="65"/>
        <end position="160"/>
    </location>
</feature>
<evidence type="ECO:0000256" key="1">
    <source>
        <dbReference type="ARBA" id="ARBA00008361"/>
    </source>
</evidence>